<feature type="domain" description="B30.2/SPRY" evidence="1">
    <location>
        <begin position="262"/>
        <end position="496"/>
    </location>
</feature>
<dbReference type="InterPro" id="IPR050618">
    <property type="entry name" value="Ubq-SigPath_Reg"/>
</dbReference>
<organism evidence="2 3">
    <name type="scientific">Cyprinus carpio carpio</name>
    <dbReference type="NCBI Taxonomy" id="630221"/>
    <lineage>
        <taxon>Eukaryota</taxon>
        <taxon>Metazoa</taxon>
        <taxon>Chordata</taxon>
        <taxon>Craniata</taxon>
        <taxon>Vertebrata</taxon>
        <taxon>Euteleostomi</taxon>
        <taxon>Actinopterygii</taxon>
        <taxon>Neopterygii</taxon>
        <taxon>Teleostei</taxon>
        <taxon>Ostariophysi</taxon>
        <taxon>Cypriniformes</taxon>
        <taxon>Cyprinidae</taxon>
        <taxon>Cyprininae</taxon>
        <taxon>Cyprinus</taxon>
    </lineage>
</organism>
<evidence type="ECO:0000259" key="1">
    <source>
        <dbReference type="PROSITE" id="PS50188"/>
    </source>
</evidence>
<sequence>MPSSPARDGTVLPISSTHQQWPRCMPLEDRHYKTTGDCSCFEPTGVTVWDVDVTVGLENGEFETSQDRVEQLTTWSLTYEMDDINLHYRFLNWRRRIREIREVRAVRYQERYKRMLKNGDTLSYQGNSDEVGCYVAPRPLSKGNCYFEVTIMDTGVRGTIAVGLVPQHYKLDHQPGWLPHSIAYHADDGKLYNGNPVGQQFGPKCNRGDRIGCGIYADTSDAGLVTVFFTKNGKEVGSVVVPVAPDGLFPAIGMHSLGEEVRLDLQAEWGSEEEDSVMMVDSHEDEWARLYDVRVSGTLLEYVGKGKSIMDVGLAQARQPLTTRSHYFEVEIVDPGEKCYIALGLARRDYPKNRHPGWSRGSVAYHADDGKIFHGSGVGDQFGPRCFEGDIMGCGIMFPRDYVLDYEDEMDDWDAADVRPKQGRVENLLYLNDEDEEEGDDPEQEHEGRKVMVFFTRNGKIIGRREVVVPAGGFYPTIGMLSSGEKVKVDLHPLSG</sequence>
<evidence type="ECO:0000313" key="2">
    <source>
        <dbReference type="Ensembl" id="ENSCCRP00000169196.1"/>
    </source>
</evidence>
<dbReference type="AlphaFoldDB" id="A0A9J8CTM6"/>
<dbReference type="InterPro" id="IPR013320">
    <property type="entry name" value="ConA-like_dom_sf"/>
</dbReference>
<reference evidence="2" key="2">
    <citation type="submission" date="2025-09" db="UniProtKB">
        <authorList>
            <consortium name="Ensembl"/>
        </authorList>
    </citation>
    <scope>IDENTIFICATION</scope>
</reference>
<dbReference type="PANTHER" id="PTHR12864">
    <property type="entry name" value="RAN BINDING PROTEIN 9-RELATED"/>
    <property type="match status" value="1"/>
</dbReference>
<keyword evidence="3" id="KW-1185">Reference proteome</keyword>
<dbReference type="SUPFAM" id="SSF49899">
    <property type="entry name" value="Concanavalin A-like lectins/glucanases"/>
    <property type="match status" value="2"/>
</dbReference>
<dbReference type="InterPro" id="IPR001870">
    <property type="entry name" value="B30.2/SPRY"/>
</dbReference>
<accession>A0A9J8CTM6</accession>
<dbReference type="Gene3D" id="2.60.120.920">
    <property type="match status" value="2"/>
</dbReference>
<dbReference type="SMART" id="SM00449">
    <property type="entry name" value="SPRY"/>
    <property type="match status" value="2"/>
</dbReference>
<name>A0A9J8CTM6_CYPCA</name>
<dbReference type="Pfam" id="PF00622">
    <property type="entry name" value="SPRY"/>
    <property type="match status" value="2"/>
</dbReference>
<evidence type="ECO:0000313" key="3">
    <source>
        <dbReference type="Proteomes" id="UP001108240"/>
    </source>
</evidence>
<protein>
    <submittedName>
        <fullName evidence="2">SPRY domain containing 3</fullName>
    </submittedName>
</protein>
<reference evidence="2" key="1">
    <citation type="submission" date="2025-08" db="UniProtKB">
        <authorList>
            <consortium name="Ensembl"/>
        </authorList>
    </citation>
    <scope>IDENTIFICATION</scope>
</reference>
<dbReference type="Ensembl" id="ENSCCRT00000191646.1">
    <property type="protein sequence ID" value="ENSCCRP00000169196.1"/>
    <property type="gene ID" value="ENSCCRG00000044897.2"/>
</dbReference>
<dbReference type="CDD" id="cd12908">
    <property type="entry name" value="SPRYD3"/>
    <property type="match status" value="2"/>
</dbReference>
<dbReference type="InterPro" id="IPR043136">
    <property type="entry name" value="B30.2/SPRY_sf"/>
</dbReference>
<dbReference type="InterPro" id="IPR035783">
    <property type="entry name" value="SPRYD3_SPRY"/>
</dbReference>
<dbReference type="InterPro" id="IPR003877">
    <property type="entry name" value="SPRY_dom"/>
</dbReference>
<dbReference type="Proteomes" id="UP001108240">
    <property type="component" value="Unplaced"/>
</dbReference>
<feature type="domain" description="B30.2/SPRY" evidence="1">
    <location>
        <begin position="83"/>
        <end position="270"/>
    </location>
</feature>
<dbReference type="GeneTree" id="ENSGT00940000158675"/>
<proteinExistence type="predicted"/>
<dbReference type="PROSITE" id="PS50188">
    <property type="entry name" value="B302_SPRY"/>
    <property type="match status" value="2"/>
</dbReference>